<dbReference type="CDD" id="cd03215">
    <property type="entry name" value="ABC_Carb_Monos_II"/>
    <property type="match status" value="1"/>
</dbReference>
<dbReference type="RefSeq" id="WP_158957388.1">
    <property type="nucleotide sequence ID" value="NZ_CP046916.1"/>
</dbReference>
<gene>
    <name evidence="9" type="ORF">FAZ98_30770</name>
</gene>
<keyword evidence="2" id="KW-1003">Cell membrane</keyword>
<dbReference type="Pfam" id="PF00005">
    <property type="entry name" value="ABC_tran"/>
    <property type="match status" value="2"/>
</dbReference>
<dbReference type="AlphaFoldDB" id="A0A7Z2GR53"/>
<keyword evidence="3" id="KW-0472">Membrane</keyword>
<dbReference type="SUPFAM" id="SSF52540">
    <property type="entry name" value="P-loop containing nucleoside triphosphate hydrolases"/>
    <property type="match status" value="2"/>
</dbReference>
<dbReference type="PANTHER" id="PTHR43790">
    <property type="entry name" value="CARBOHYDRATE TRANSPORT ATP-BINDING PROTEIN MG119-RELATED"/>
    <property type="match status" value="1"/>
</dbReference>
<keyword evidence="4" id="KW-0762">Sugar transport</keyword>
<dbReference type="KEGG" id="pacs:FAZ98_30770"/>
<dbReference type="GO" id="GO:0016887">
    <property type="term" value="F:ATP hydrolysis activity"/>
    <property type="evidence" value="ECO:0007669"/>
    <property type="project" value="InterPro"/>
</dbReference>
<keyword evidence="7 9" id="KW-0067">ATP-binding</keyword>
<evidence type="ECO:0000256" key="4">
    <source>
        <dbReference type="ARBA" id="ARBA00022597"/>
    </source>
</evidence>
<dbReference type="InterPro" id="IPR017871">
    <property type="entry name" value="ABC_transporter-like_CS"/>
</dbReference>
<evidence type="ECO:0000256" key="6">
    <source>
        <dbReference type="ARBA" id="ARBA00022741"/>
    </source>
</evidence>
<proteinExistence type="predicted"/>
<protein>
    <submittedName>
        <fullName evidence="9">ATP-binding cassette domain-containing protein</fullName>
    </submittedName>
</protein>
<keyword evidence="6" id="KW-0547">Nucleotide-binding</keyword>
<keyword evidence="1" id="KW-0813">Transport</keyword>
<dbReference type="GO" id="GO:0005524">
    <property type="term" value="F:ATP binding"/>
    <property type="evidence" value="ECO:0007669"/>
    <property type="project" value="UniProtKB-KW"/>
</dbReference>
<keyword evidence="10" id="KW-1185">Reference proteome</keyword>
<reference evidence="9 10" key="1">
    <citation type="submission" date="2019-12" db="EMBL/GenBank/DDBJ databases">
        <title>Paraburkholderia acidiphila 7Q-K02 sp. nov and Paraburkholderia acidisoli DHF22 sp. nov., two strains isolated from forest soil.</title>
        <authorList>
            <person name="Gao Z."/>
            <person name="Qiu L."/>
        </authorList>
    </citation>
    <scope>NUCLEOTIDE SEQUENCE [LARGE SCALE GENOMIC DNA]</scope>
    <source>
        <strain evidence="9 10">DHF22</strain>
    </source>
</reference>
<dbReference type="PROSITE" id="PS00211">
    <property type="entry name" value="ABC_TRANSPORTER_1"/>
    <property type="match status" value="1"/>
</dbReference>
<dbReference type="InterPro" id="IPR003439">
    <property type="entry name" value="ABC_transporter-like_ATP-bd"/>
</dbReference>
<accession>A0A7Z2GR53</accession>
<dbReference type="OrthoDB" id="9776369at2"/>
<dbReference type="InterPro" id="IPR027417">
    <property type="entry name" value="P-loop_NTPase"/>
</dbReference>
<dbReference type="PANTHER" id="PTHR43790:SF9">
    <property type="entry name" value="GALACTOFURANOSE TRANSPORTER ATP-BINDING PROTEIN YTFR"/>
    <property type="match status" value="1"/>
</dbReference>
<dbReference type="CDD" id="cd03216">
    <property type="entry name" value="ABC_Carb_Monos_I"/>
    <property type="match status" value="1"/>
</dbReference>
<dbReference type="InterPro" id="IPR003593">
    <property type="entry name" value="AAA+_ATPase"/>
</dbReference>
<feature type="domain" description="ABC transporter" evidence="8">
    <location>
        <begin position="5"/>
        <end position="241"/>
    </location>
</feature>
<dbReference type="PROSITE" id="PS50893">
    <property type="entry name" value="ABC_TRANSPORTER_2"/>
    <property type="match status" value="2"/>
</dbReference>
<evidence type="ECO:0000313" key="9">
    <source>
        <dbReference type="EMBL" id="QGZ66194.1"/>
    </source>
</evidence>
<evidence type="ECO:0000256" key="2">
    <source>
        <dbReference type="ARBA" id="ARBA00022475"/>
    </source>
</evidence>
<feature type="domain" description="ABC transporter" evidence="8">
    <location>
        <begin position="252"/>
        <end position="499"/>
    </location>
</feature>
<name>A0A7Z2GR53_9BURK</name>
<evidence type="ECO:0000256" key="1">
    <source>
        <dbReference type="ARBA" id="ARBA00022448"/>
    </source>
</evidence>
<evidence type="ECO:0000259" key="8">
    <source>
        <dbReference type="PROSITE" id="PS50893"/>
    </source>
</evidence>
<sequence>METLVAASHITKLYDGVPSLMDVGIIGKAGSIHAVTGENGAGKSTLMKIIAGVVAPTEGEVLLRGKAVKFSSPLDALNAGISTVFQEFSLVGNLTVAETMFLGREPKRGVFSVDRRRMQEEARAALGYIGLQIDPRRLVSSLTVAEQQSVEIAKGLAVNADIFIFDEPTAALNTKDVERIESLLLKLRDQGKCIFYISHRMREIFDLCDTATVLKDGKLVGSYATADLNPDRLLSLMVGRDVEHLYPPRADHHDGPALKISELSTAPGRASVNFEVRRGEIVALGGLEGQGQREIVRSLAGVAKGCNGKLELQRRSGRPVTFRARAGARRALANGLAFMPEDRKGEGLYLDLPIRDNLTLGVHQRKPAWAPAHALTALVKRLSDELRIRAASTAQAVVNLSGGNQQKVMLGRWIAIDADVLLIEEPTRGVDVGAKVEIYNALRTFCERGGAVIFTSRELPEVIGLADRVLVVCDHRIVKEIEAKNATEEDILQAAVARTETLAGAPA</sequence>
<dbReference type="Proteomes" id="UP000433577">
    <property type="component" value="Chromosome 4"/>
</dbReference>
<dbReference type="Gene3D" id="3.40.50.300">
    <property type="entry name" value="P-loop containing nucleotide triphosphate hydrolases"/>
    <property type="match status" value="2"/>
</dbReference>
<evidence type="ECO:0000256" key="5">
    <source>
        <dbReference type="ARBA" id="ARBA00022737"/>
    </source>
</evidence>
<keyword evidence="3" id="KW-0997">Cell inner membrane</keyword>
<evidence type="ECO:0000313" key="10">
    <source>
        <dbReference type="Proteomes" id="UP000433577"/>
    </source>
</evidence>
<evidence type="ECO:0000256" key="3">
    <source>
        <dbReference type="ARBA" id="ARBA00022519"/>
    </source>
</evidence>
<dbReference type="SMART" id="SM00382">
    <property type="entry name" value="AAA"/>
    <property type="match status" value="1"/>
</dbReference>
<dbReference type="EMBL" id="CP046916">
    <property type="protein sequence ID" value="QGZ66194.1"/>
    <property type="molecule type" value="Genomic_DNA"/>
</dbReference>
<keyword evidence="5" id="KW-0677">Repeat</keyword>
<dbReference type="InterPro" id="IPR050107">
    <property type="entry name" value="ABC_carbohydrate_import_ATPase"/>
</dbReference>
<evidence type="ECO:0000256" key="7">
    <source>
        <dbReference type="ARBA" id="ARBA00022840"/>
    </source>
</evidence>
<organism evidence="9 10">
    <name type="scientific">Paraburkholderia acidisoli</name>
    <dbReference type="NCBI Taxonomy" id="2571748"/>
    <lineage>
        <taxon>Bacteria</taxon>
        <taxon>Pseudomonadati</taxon>
        <taxon>Pseudomonadota</taxon>
        <taxon>Betaproteobacteria</taxon>
        <taxon>Burkholderiales</taxon>
        <taxon>Burkholderiaceae</taxon>
        <taxon>Paraburkholderia</taxon>
    </lineage>
</organism>